<evidence type="ECO:0000256" key="1">
    <source>
        <dbReference type="ARBA" id="ARBA00004651"/>
    </source>
</evidence>
<keyword evidence="10" id="KW-1185">Reference proteome</keyword>
<comment type="subcellular location">
    <subcellularLocation>
        <location evidence="1">Cell membrane</location>
        <topology evidence="1">Multi-pass membrane protein</topology>
    </subcellularLocation>
</comment>
<feature type="compositionally biased region" description="Polar residues" evidence="6">
    <location>
        <begin position="52"/>
        <end position="64"/>
    </location>
</feature>
<feature type="transmembrane region" description="Helical" evidence="7">
    <location>
        <begin position="288"/>
        <end position="305"/>
    </location>
</feature>
<evidence type="ECO:0000256" key="5">
    <source>
        <dbReference type="ARBA" id="ARBA00023136"/>
    </source>
</evidence>
<evidence type="ECO:0000256" key="3">
    <source>
        <dbReference type="ARBA" id="ARBA00022692"/>
    </source>
</evidence>
<evidence type="ECO:0000256" key="6">
    <source>
        <dbReference type="SAM" id="MobiDB-lite"/>
    </source>
</evidence>
<keyword evidence="5 7" id="KW-0472">Membrane</keyword>
<sequence>MTVRSALRIAVAPGPADRRRLLGMAAGVAVGVMLAALLWAGFTGLGDRSERSTWVQPQTMSSGQMWEPGRTLADDEIAARGLSTVFAGHAIDVLYVYGAESPAMDIPGTREGVPAGTSWVSPALASLIEQYPRDELGDRFGTVRGELPDRVLAGPDALVAVVGVDESQVNEQFIVVSELTGYRYTSETYEILAVLGAVAVLIPVAMLLGVVTSFGSVDRSARMRAFHLLGATAADRARFAAVEAGGVGLVGTIVGLLLAWVAAIPVSFVTINGSRLFPSDLRLEPGELLVAVVVVPLIFAAVAAIRAARADAQPSSVRDRQEKPLGVWRVFVLAAGVLLLWASFSGIVPMFYGLVAGFVLTAMGIVAVGPMITHGIARIAHKRARSAEGLMAYARIQRHPRQIFRAVSGVVIAVFLVSLFMAGVTSVREGAVVRGEGELASDVLIVGLDNPATTGTISAAQEAALVDAVAAVEQVPGVTGLARIYLGSEYQGLSTKADLASVGVESTADVSVVKAFPSDGPVVMGASDESVAGLLPSSLFVATADATARERVRTVLSEHANVVNSGVTLTEFEAISDTQAREYRTLAILGVLVAAGVSAVALAAATVSAVRDRRRTLGLMRLTGMPFRTLKGIMFREAVVPLAAAVALAAIIGYGVGAMIIFGLSSGGRSVTPPPLEYYVVIVATLAMSLLAVVAAFPAARRATSGEVTRFE</sequence>
<feature type="transmembrane region" description="Helical" evidence="7">
    <location>
        <begin position="350"/>
        <end position="373"/>
    </location>
</feature>
<name>A0A5C8HTF4_9MICO</name>
<dbReference type="OrthoDB" id="4871813at2"/>
<dbReference type="InterPro" id="IPR003838">
    <property type="entry name" value="ABC3_permease_C"/>
</dbReference>
<feature type="transmembrane region" description="Helical" evidence="7">
    <location>
        <begin position="403"/>
        <end position="424"/>
    </location>
</feature>
<feature type="transmembrane region" description="Helical" evidence="7">
    <location>
        <begin position="676"/>
        <end position="700"/>
    </location>
</feature>
<evidence type="ECO:0000256" key="2">
    <source>
        <dbReference type="ARBA" id="ARBA00022475"/>
    </source>
</evidence>
<dbReference type="Proteomes" id="UP000321196">
    <property type="component" value="Unassembled WGS sequence"/>
</dbReference>
<evidence type="ECO:0000313" key="10">
    <source>
        <dbReference type="Proteomes" id="UP000321196"/>
    </source>
</evidence>
<accession>A0A5C8HTF4</accession>
<dbReference type="RefSeq" id="WP_147825168.1">
    <property type="nucleotide sequence ID" value="NZ_BAAARG010000001.1"/>
</dbReference>
<feature type="transmembrane region" description="Helical" evidence="7">
    <location>
        <begin position="21"/>
        <end position="42"/>
    </location>
</feature>
<keyword evidence="3 7" id="KW-0812">Transmembrane</keyword>
<feature type="transmembrane region" description="Helical" evidence="7">
    <location>
        <begin position="191"/>
        <end position="214"/>
    </location>
</feature>
<keyword evidence="2" id="KW-1003">Cell membrane</keyword>
<evidence type="ECO:0000256" key="4">
    <source>
        <dbReference type="ARBA" id="ARBA00022989"/>
    </source>
</evidence>
<dbReference type="Pfam" id="PF02687">
    <property type="entry name" value="FtsX"/>
    <property type="match status" value="1"/>
</dbReference>
<protein>
    <submittedName>
        <fullName evidence="9">FtsX-like permease family protein</fullName>
    </submittedName>
</protein>
<gene>
    <name evidence="9" type="ORF">FVP60_05250</name>
</gene>
<evidence type="ECO:0000313" key="9">
    <source>
        <dbReference type="EMBL" id="TXK06363.1"/>
    </source>
</evidence>
<dbReference type="EMBL" id="VRSW01000001">
    <property type="protein sequence ID" value="TXK06363.1"/>
    <property type="molecule type" value="Genomic_DNA"/>
</dbReference>
<feature type="region of interest" description="Disordered" evidence="6">
    <location>
        <begin position="48"/>
        <end position="68"/>
    </location>
</feature>
<keyword evidence="4 7" id="KW-1133">Transmembrane helix</keyword>
<dbReference type="GO" id="GO:0005886">
    <property type="term" value="C:plasma membrane"/>
    <property type="evidence" value="ECO:0007669"/>
    <property type="project" value="UniProtKB-SubCell"/>
</dbReference>
<feature type="transmembrane region" description="Helical" evidence="7">
    <location>
        <begin position="246"/>
        <end position="268"/>
    </location>
</feature>
<feature type="transmembrane region" description="Helical" evidence="7">
    <location>
        <begin position="638"/>
        <end position="664"/>
    </location>
</feature>
<organism evidence="9 10">
    <name type="scientific">Microbacterium mitrae</name>
    <dbReference type="NCBI Taxonomy" id="664640"/>
    <lineage>
        <taxon>Bacteria</taxon>
        <taxon>Bacillati</taxon>
        <taxon>Actinomycetota</taxon>
        <taxon>Actinomycetes</taxon>
        <taxon>Micrococcales</taxon>
        <taxon>Microbacteriaceae</taxon>
        <taxon>Microbacterium</taxon>
    </lineage>
</organism>
<proteinExistence type="predicted"/>
<comment type="caution">
    <text evidence="9">The sequence shown here is derived from an EMBL/GenBank/DDBJ whole genome shotgun (WGS) entry which is preliminary data.</text>
</comment>
<reference evidence="9 10" key="1">
    <citation type="submission" date="2019-08" db="EMBL/GenBank/DDBJ databases">
        <authorList>
            <person name="Dong K."/>
        </authorList>
    </citation>
    <scope>NUCLEOTIDE SEQUENCE [LARGE SCALE GENOMIC DNA]</scope>
    <source>
        <strain evidence="9 10">M4-8</strain>
    </source>
</reference>
<evidence type="ECO:0000256" key="7">
    <source>
        <dbReference type="SAM" id="Phobius"/>
    </source>
</evidence>
<feature type="transmembrane region" description="Helical" evidence="7">
    <location>
        <begin position="586"/>
        <end position="610"/>
    </location>
</feature>
<evidence type="ECO:0000259" key="8">
    <source>
        <dbReference type="Pfam" id="PF02687"/>
    </source>
</evidence>
<feature type="domain" description="ABC3 transporter permease C-terminal" evidence="8">
    <location>
        <begin position="591"/>
        <end position="702"/>
    </location>
</feature>
<dbReference type="AlphaFoldDB" id="A0A5C8HTF4"/>
<feature type="transmembrane region" description="Helical" evidence="7">
    <location>
        <begin position="326"/>
        <end position="344"/>
    </location>
</feature>